<gene>
    <name evidence="2" type="ORF">A1O9_08447</name>
</gene>
<feature type="transmembrane region" description="Helical" evidence="1">
    <location>
        <begin position="77"/>
        <end position="100"/>
    </location>
</feature>
<proteinExistence type="predicted"/>
<keyword evidence="1" id="KW-0472">Membrane</keyword>
<dbReference type="GeneID" id="25283360"/>
<evidence type="ECO:0000256" key="1">
    <source>
        <dbReference type="SAM" id="Phobius"/>
    </source>
</evidence>
<keyword evidence="1" id="KW-1133">Transmembrane helix</keyword>
<name>A0A072P7J4_9EURO</name>
<dbReference type="OrthoDB" id="3559694at2759"/>
<dbReference type="RefSeq" id="XP_013258287.1">
    <property type="nucleotide sequence ID" value="XM_013402833.1"/>
</dbReference>
<dbReference type="Pfam" id="PF12716">
    <property type="entry name" value="Apq12"/>
    <property type="match status" value="1"/>
</dbReference>
<dbReference type="InterPro" id="IPR024316">
    <property type="entry name" value="APQ12"/>
</dbReference>
<protein>
    <submittedName>
        <fullName evidence="2">Uncharacterized protein</fullName>
    </submittedName>
</protein>
<accession>A0A072P7J4</accession>
<feature type="transmembrane region" description="Helical" evidence="1">
    <location>
        <begin position="53"/>
        <end position="70"/>
    </location>
</feature>
<keyword evidence="1" id="KW-0812">Transmembrane</keyword>
<evidence type="ECO:0000313" key="2">
    <source>
        <dbReference type="EMBL" id="KEF55697.1"/>
    </source>
</evidence>
<sequence>MAPTSALPQILTYISALYYSYIHPFLPSPIQSFLNTITPTITNLVTSATNGDLTSLISTLIIVYLSLRIADYIRRSVIAWVVFIFKIVLIIGLVNAAVYVNRVGVGRALEDAEWVLDLVWGFVERTIATAGNGNDSHTGYFGGPGGQWTFNAGDVRGRQQVPMGKRATKRRSGGWS</sequence>
<dbReference type="VEuPathDB" id="FungiDB:A1O9_08447"/>
<reference evidence="2 3" key="1">
    <citation type="submission" date="2013-03" db="EMBL/GenBank/DDBJ databases">
        <title>The Genome Sequence of Exophiala aquamarina CBS 119918.</title>
        <authorList>
            <consortium name="The Broad Institute Genomics Platform"/>
            <person name="Cuomo C."/>
            <person name="de Hoog S."/>
            <person name="Gorbushina A."/>
            <person name="Walker B."/>
            <person name="Young S.K."/>
            <person name="Zeng Q."/>
            <person name="Gargeya S."/>
            <person name="Fitzgerald M."/>
            <person name="Haas B."/>
            <person name="Abouelleil A."/>
            <person name="Allen A.W."/>
            <person name="Alvarado L."/>
            <person name="Arachchi H.M."/>
            <person name="Berlin A.M."/>
            <person name="Chapman S.B."/>
            <person name="Gainer-Dewar J."/>
            <person name="Goldberg J."/>
            <person name="Griggs A."/>
            <person name="Gujja S."/>
            <person name="Hansen M."/>
            <person name="Howarth C."/>
            <person name="Imamovic A."/>
            <person name="Ireland A."/>
            <person name="Larimer J."/>
            <person name="McCowan C."/>
            <person name="Murphy C."/>
            <person name="Pearson M."/>
            <person name="Poon T.W."/>
            <person name="Priest M."/>
            <person name="Roberts A."/>
            <person name="Saif S."/>
            <person name="Shea T."/>
            <person name="Sisk P."/>
            <person name="Sykes S."/>
            <person name="Wortman J."/>
            <person name="Nusbaum C."/>
            <person name="Birren B."/>
        </authorList>
    </citation>
    <scope>NUCLEOTIDE SEQUENCE [LARGE SCALE GENOMIC DNA]</scope>
    <source>
        <strain evidence="2 3">CBS 119918</strain>
    </source>
</reference>
<comment type="caution">
    <text evidence="2">The sequence shown here is derived from an EMBL/GenBank/DDBJ whole genome shotgun (WGS) entry which is preliminary data.</text>
</comment>
<evidence type="ECO:0000313" key="3">
    <source>
        <dbReference type="Proteomes" id="UP000027920"/>
    </source>
</evidence>
<dbReference type="AlphaFoldDB" id="A0A072P7J4"/>
<dbReference type="HOGENOM" id="CLU_1517685_0_0_1"/>
<organism evidence="2 3">
    <name type="scientific">Exophiala aquamarina CBS 119918</name>
    <dbReference type="NCBI Taxonomy" id="1182545"/>
    <lineage>
        <taxon>Eukaryota</taxon>
        <taxon>Fungi</taxon>
        <taxon>Dikarya</taxon>
        <taxon>Ascomycota</taxon>
        <taxon>Pezizomycotina</taxon>
        <taxon>Eurotiomycetes</taxon>
        <taxon>Chaetothyriomycetidae</taxon>
        <taxon>Chaetothyriales</taxon>
        <taxon>Herpotrichiellaceae</taxon>
        <taxon>Exophiala</taxon>
    </lineage>
</organism>
<dbReference type="EMBL" id="AMGV01000007">
    <property type="protein sequence ID" value="KEF55697.1"/>
    <property type="molecule type" value="Genomic_DNA"/>
</dbReference>
<dbReference type="Proteomes" id="UP000027920">
    <property type="component" value="Unassembled WGS sequence"/>
</dbReference>
<keyword evidence="3" id="KW-1185">Reference proteome</keyword>